<feature type="transmembrane region" description="Helical" evidence="6">
    <location>
        <begin position="263"/>
        <end position="284"/>
    </location>
</feature>
<evidence type="ECO:0000256" key="5">
    <source>
        <dbReference type="ARBA" id="ARBA00023136"/>
    </source>
</evidence>
<feature type="transmembrane region" description="Helical" evidence="6">
    <location>
        <begin position="103"/>
        <end position="122"/>
    </location>
</feature>
<dbReference type="Pfam" id="PF05425">
    <property type="entry name" value="CopD"/>
    <property type="match status" value="1"/>
</dbReference>
<keyword evidence="4 6" id="KW-1133">Transmembrane helix</keyword>
<proteinExistence type="predicted"/>
<dbReference type="PANTHER" id="PTHR34820">
    <property type="entry name" value="INNER MEMBRANE PROTEIN YEBZ"/>
    <property type="match status" value="1"/>
</dbReference>
<evidence type="ECO:0000256" key="1">
    <source>
        <dbReference type="ARBA" id="ARBA00004651"/>
    </source>
</evidence>
<organism evidence="8 9">
    <name type="scientific">Neokomagataea tanensis</name>
    <dbReference type="NCBI Taxonomy" id="661191"/>
    <lineage>
        <taxon>Bacteria</taxon>
        <taxon>Pseudomonadati</taxon>
        <taxon>Pseudomonadota</taxon>
        <taxon>Alphaproteobacteria</taxon>
        <taxon>Acetobacterales</taxon>
        <taxon>Acetobacteraceae</taxon>
        <taxon>Neokomagataea</taxon>
    </lineage>
</organism>
<feature type="transmembrane region" description="Helical" evidence="6">
    <location>
        <begin position="212"/>
        <end position="242"/>
    </location>
</feature>
<evidence type="ECO:0000256" key="6">
    <source>
        <dbReference type="SAM" id="Phobius"/>
    </source>
</evidence>
<evidence type="ECO:0000256" key="4">
    <source>
        <dbReference type="ARBA" id="ARBA00022989"/>
    </source>
</evidence>
<evidence type="ECO:0000259" key="7">
    <source>
        <dbReference type="Pfam" id="PF05425"/>
    </source>
</evidence>
<dbReference type="PANTHER" id="PTHR34820:SF4">
    <property type="entry name" value="INNER MEMBRANE PROTEIN YEBZ"/>
    <property type="match status" value="1"/>
</dbReference>
<dbReference type="KEGG" id="ntn:D5366_02290"/>
<evidence type="ECO:0000313" key="8">
    <source>
        <dbReference type="EMBL" id="QDH24280.1"/>
    </source>
</evidence>
<dbReference type="AlphaFoldDB" id="A0A4Y6V6L0"/>
<feature type="transmembrane region" description="Helical" evidence="6">
    <location>
        <begin position="182"/>
        <end position="200"/>
    </location>
</feature>
<dbReference type="EMBL" id="CP032485">
    <property type="protein sequence ID" value="QDH24280.1"/>
    <property type="molecule type" value="Genomic_DNA"/>
</dbReference>
<keyword evidence="3 6" id="KW-0812">Transmembrane</keyword>
<feature type="transmembrane region" description="Helical" evidence="6">
    <location>
        <begin position="142"/>
        <end position="161"/>
    </location>
</feature>
<dbReference type="Proteomes" id="UP000317214">
    <property type="component" value="Chromosome"/>
</dbReference>
<dbReference type="InterPro" id="IPR008457">
    <property type="entry name" value="Cu-R_CopD_dom"/>
</dbReference>
<keyword evidence="5 6" id="KW-0472">Membrane</keyword>
<accession>A0A4Y6V6L0</accession>
<reference evidence="8 9" key="1">
    <citation type="submission" date="2018-09" db="EMBL/GenBank/DDBJ databases">
        <title>The complete genome sequence of Neokomagataea tanensis NBRC 106556(T).</title>
        <authorList>
            <person name="Chua K.-O."/>
            <person name="See-Too W.-S."/>
            <person name="Hong K.-W."/>
            <person name="Yin W.-F."/>
            <person name="Chan K.-G."/>
        </authorList>
    </citation>
    <scope>NUCLEOTIDE SEQUENCE [LARGE SCALE GENOMIC DNA]</scope>
    <source>
        <strain evidence="9">AH13 \ NBRC 106556</strain>
    </source>
</reference>
<dbReference type="GO" id="GO:0006825">
    <property type="term" value="P:copper ion transport"/>
    <property type="evidence" value="ECO:0007669"/>
    <property type="project" value="InterPro"/>
</dbReference>
<dbReference type="RefSeq" id="WP_141492116.1">
    <property type="nucleotide sequence ID" value="NZ_CP032485.1"/>
</dbReference>
<name>A0A4Y6V6L0_9PROT</name>
<feature type="transmembrane region" description="Helical" evidence="6">
    <location>
        <begin position="79"/>
        <end position="96"/>
    </location>
</feature>
<protein>
    <recommendedName>
        <fullName evidence="7">Copper resistance protein D domain-containing protein</fullName>
    </recommendedName>
</protein>
<keyword evidence="9" id="KW-1185">Reference proteome</keyword>
<feature type="domain" description="Copper resistance protein D" evidence="7">
    <location>
        <begin position="173"/>
        <end position="278"/>
    </location>
</feature>
<gene>
    <name evidence="8" type="ORF">D5366_02290</name>
</gene>
<keyword evidence="2" id="KW-1003">Cell membrane</keyword>
<feature type="transmembrane region" description="Helical" evidence="6">
    <location>
        <begin position="31"/>
        <end position="53"/>
    </location>
</feature>
<sequence length="288" mass="32163">MALSLCFGVSFFLSTYFDEIKDKISFPHIKCIFSIICWFSLVFSVSQVIFLTMSMEDIPFVELSFSKIIEFLQQGDYDILFTIRLLSVLSILFLILRLPESKVSWFASACLAGLSLMTLVWFGHAASNDFGLGWLHLVADVVHILAASVWGGSLAALYWFLLKRKDASVIESILKKFSFTGYIIVTLLTATGLINSYFLIGTNLKNYIHPSAYVLLIYLKVIFFALMLVLAACNHFVLTPYLQRGLAGDKEAHALRRLKVSIGLEYACYVVIIGIVALVGGQGFSPDM</sequence>
<comment type="subcellular location">
    <subcellularLocation>
        <location evidence="1">Cell membrane</location>
        <topology evidence="1">Multi-pass membrane protein</topology>
    </subcellularLocation>
</comment>
<dbReference type="OrthoDB" id="6053803at2"/>
<evidence type="ECO:0000313" key="9">
    <source>
        <dbReference type="Proteomes" id="UP000317214"/>
    </source>
</evidence>
<evidence type="ECO:0000256" key="2">
    <source>
        <dbReference type="ARBA" id="ARBA00022475"/>
    </source>
</evidence>
<dbReference type="InterPro" id="IPR032694">
    <property type="entry name" value="CopC/D"/>
</dbReference>
<evidence type="ECO:0000256" key="3">
    <source>
        <dbReference type="ARBA" id="ARBA00022692"/>
    </source>
</evidence>
<dbReference type="GO" id="GO:0005886">
    <property type="term" value="C:plasma membrane"/>
    <property type="evidence" value="ECO:0007669"/>
    <property type="project" value="UniProtKB-SubCell"/>
</dbReference>